<comment type="caution">
    <text evidence="6">The sequence shown here is derived from an EMBL/GenBank/DDBJ whole genome shotgun (WGS) entry which is preliminary data.</text>
</comment>
<feature type="domain" description="Deacetylase sirtuin-type" evidence="5">
    <location>
        <begin position="3"/>
        <end position="284"/>
    </location>
</feature>
<evidence type="ECO:0000256" key="2">
    <source>
        <dbReference type="ARBA" id="ARBA00022679"/>
    </source>
</evidence>
<name>A0A356LCV4_9BURK</name>
<dbReference type="SUPFAM" id="SSF52467">
    <property type="entry name" value="DHS-like NAD/FAD-binding domain"/>
    <property type="match status" value="1"/>
</dbReference>
<protein>
    <recommendedName>
        <fullName evidence="1">protein acetyllysine N-acetyltransferase</fullName>
        <ecNumber evidence="1">2.3.1.286</ecNumber>
    </recommendedName>
</protein>
<dbReference type="PANTHER" id="PTHR11085">
    <property type="entry name" value="NAD-DEPENDENT PROTEIN DEACYLASE SIRTUIN-5, MITOCHONDRIAL-RELATED"/>
    <property type="match status" value="1"/>
</dbReference>
<dbReference type="InterPro" id="IPR029035">
    <property type="entry name" value="DHS-like_NAD/FAD-binding_dom"/>
</dbReference>
<keyword evidence="3" id="KW-0520">NAD</keyword>
<dbReference type="Proteomes" id="UP000264036">
    <property type="component" value="Unassembled WGS sequence"/>
</dbReference>
<evidence type="ECO:0000313" key="6">
    <source>
        <dbReference type="EMBL" id="HBP28345.1"/>
    </source>
</evidence>
<reference evidence="6 7" key="1">
    <citation type="journal article" date="2018" name="Nat. Biotechnol.">
        <title>A standardized bacterial taxonomy based on genome phylogeny substantially revises the tree of life.</title>
        <authorList>
            <person name="Parks D.H."/>
            <person name="Chuvochina M."/>
            <person name="Waite D.W."/>
            <person name="Rinke C."/>
            <person name="Skarshewski A."/>
            <person name="Chaumeil P.A."/>
            <person name="Hugenholtz P."/>
        </authorList>
    </citation>
    <scope>NUCLEOTIDE SEQUENCE [LARGE SCALE GENOMIC DNA]</scope>
    <source>
        <strain evidence="6">UBA10707</strain>
    </source>
</reference>
<evidence type="ECO:0000256" key="1">
    <source>
        <dbReference type="ARBA" id="ARBA00012928"/>
    </source>
</evidence>
<dbReference type="PROSITE" id="PS50305">
    <property type="entry name" value="SIRTUIN"/>
    <property type="match status" value="1"/>
</dbReference>
<sequence>MNSSSQQAFIKKAATLISEADGLLVTAGAGMGVDSGLPDFRGAEGFWQHYPALRASGICFEDIASPVYFPEHPELAWGFYGHRLALYRETSPHAGFQILRQIASQMPNNAFVFTSNVDGQFQKAGFAPEQIVECHGSIHYLQCIDVCEQDIWPADGFEPQVDTQRCQLLNLPPRCPHCGSLARPNIMMFNDWHWVDTRSRQQHQYLQAWLKKTRRPVIVELGAGTAIATVRYFGERQKAPIVRINMHEADIKRTTKSVSLAMGAQQALSQIQSTLDQMGYFGKSQH</sequence>
<dbReference type="InterPro" id="IPR026591">
    <property type="entry name" value="Sirtuin_cat_small_dom_sf"/>
</dbReference>
<dbReference type="AlphaFoldDB" id="A0A356LCV4"/>
<dbReference type="Gene3D" id="3.40.50.1220">
    <property type="entry name" value="TPP-binding domain"/>
    <property type="match status" value="1"/>
</dbReference>
<dbReference type="EMBL" id="DOEK01000004">
    <property type="protein sequence ID" value="HBP28345.1"/>
    <property type="molecule type" value="Genomic_DNA"/>
</dbReference>
<dbReference type="Gene3D" id="3.30.1600.10">
    <property type="entry name" value="SIR2/SIRT2 'Small Domain"/>
    <property type="match status" value="1"/>
</dbReference>
<dbReference type="Pfam" id="PF02146">
    <property type="entry name" value="SIR2"/>
    <property type="match status" value="1"/>
</dbReference>
<gene>
    <name evidence="6" type="ORF">DD666_02885</name>
</gene>
<keyword evidence="2" id="KW-0808">Transferase</keyword>
<dbReference type="InterPro" id="IPR050134">
    <property type="entry name" value="NAD-dep_sirtuin_deacylases"/>
</dbReference>
<dbReference type="EC" id="2.3.1.286" evidence="1"/>
<dbReference type="GO" id="GO:0070403">
    <property type="term" value="F:NAD+ binding"/>
    <property type="evidence" value="ECO:0007669"/>
    <property type="project" value="InterPro"/>
</dbReference>
<comment type="caution">
    <text evidence="4">Lacks conserved residue(s) required for the propagation of feature annotation.</text>
</comment>
<dbReference type="PANTHER" id="PTHR11085:SF10">
    <property type="entry name" value="NAD-DEPENDENT PROTEIN DEACYLASE SIRTUIN-5, MITOCHONDRIAL-RELATED"/>
    <property type="match status" value="1"/>
</dbReference>
<proteinExistence type="predicted"/>
<evidence type="ECO:0000256" key="4">
    <source>
        <dbReference type="PROSITE-ProRule" id="PRU00236"/>
    </source>
</evidence>
<organism evidence="6 7">
    <name type="scientific">Advenella kashmirensis</name>
    <dbReference type="NCBI Taxonomy" id="310575"/>
    <lineage>
        <taxon>Bacteria</taxon>
        <taxon>Pseudomonadati</taxon>
        <taxon>Pseudomonadota</taxon>
        <taxon>Betaproteobacteria</taxon>
        <taxon>Burkholderiales</taxon>
        <taxon>Alcaligenaceae</taxon>
    </lineage>
</organism>
<accession>A0A356LCV4</accession>
<dbReference type="GO" id="GO:0017136">
    <property type="term" value="F:histone deacetylase activity, NAD-dependent"/>
    <property type="evidence" value="ECO:0007669"/>
    <property type="project" value="TreeGrafter"/>
</dbReference>
<dbReference type="InterPro" id="IPR003000">
    <property type="entry name" value="Sirtuin"/>
</dbReference>
<evidence type="ECO:0000256" key="3">
    <source>
        <dbReference type="ARBA" id="ARBA00023027"/>
    </source>
</evidence>
<evidence type="ECO:0000313" key="7">
    <source>
        <dbReference type="Proteomes" id="UP000264036"/>
    </source>
</evidence>
<evidence type="ECO:0000259" key="5">
    <source>
        <dbReference type="PROSITE" id="PS50305"/>
    </source>
</evidence>
<dbReference type="InterPro" id="IPR026590">
    <property type="entry name" value="Ssirtuin_cat_dom"/>
</dbReference>